<keyword evidence="3" id="KW-1185">Reference proteome</keyword>
<dbReference type="EnsemblPlants" id="AET4Gv20554900.1">
    <property type="protein sequence ID" value="AET4Gv20554900.1"/>
    <property type="gene ID" value="AET4Gv20554900"/>
</dbReference>
<evidence type="ECO:0000313" key="3">
    <source>
        <dbReference type="Proteomes" id="UP000015105"/>
    </source>
</evidence>
<proteinExistence type="predicted"/>
<dbReference type="AlphaFoldDB" id="A0A453IGN2"/>
<feature type="region of interest" description="Disordered" evidence="1">
    <location>
        <begin position="111"/>
        <end position="167"/>
    </location>
</feature>
<dbReference type="STRING" id="200361.A0A453IGN2"/>
<evidence type="ECO:0000256" key="1">
    <source>
        <dbReference type="SAM" id="MobiDB-lite"/>
    </source>
</evidence>
<dbReference type="Proteomes" id="UP000015105">
    <property type="component" value="Chromosome 4D"/>
</dbReference>
<sequence length="209" mass="22668">MELKLADLAVATSGFGRESQLAEQAGRSGAAYHAILPGDLYVFVRVMESAMVGVGEDDTPAAAASAFRKLALLWHPNILPRALSFWLHGDGTTLLRKQRVQAAFNVADGRGSSGQFKEGLPPSVRRNAGPDMSKNASVPIGRTGRPKIKGGRARADGRSKQTKNEQNWCPFGSPHWSCSLGVRTKPLTARRHRCRTARDHPCQNVLKMA</sequence>
<evidence type="ECO:0000313" key="2">
    <source>
        <dbReference type="EnsemblPlants" id="AET4Gv20554900.1"/>
    </source>
</evidence>
<reference evidence="3" key="2">
    <citation type="journal article" date="2017" name="Nat. Plants">
        <title>The Aegilops tauschii genome reveals multiple impacts of transposons.</title>
        <authorList>
            <person name="Zhao G."/>
            <person name="Zou C."/>
            <person name="Li K."/>
            <person name="Wang K."/>
            <person name="Li T."/>
            <person name="Gao L."/>
            <person name="Zhang X."/>
            <person name="Wang H."/>
            <person name="Yang Z."/>
            <person name="Liu X."/>
            <person name="Jiang W."/>
            <person name="Mao L."/>
            <person name="Kong X."/>
            <person name="Jiao Y."/>
            <person name="Jia J."/>
        </authorList>
    </citation>
    <scope>NUCLEOTIDE SEQUENCE [LARGE SCALE GENOMIC DNA]</scope>
    <source>
        <strain evidence="3">cv. AL8/78</strain>
    </source>
</reference>
<feature type="compositionally biased region" description="Basic and acidic residues" evidence="1">
    <location>
        <begin position="153"/>
        <end position="163"/>
    </location>
</feature>
<protein>
    <submittedName>
        <fullName evidence="2">Uncharacterized protein</fullName>
    </submittedName>
</protein>
<reference evidence="2" key="4">
    <citation type="submission" date="2019-03" db="UniProtKB">
        <authorList>
            <consortium name="EnsemblPlants"/>
        </authorList>
    </citation>
    <scope>IDENTIFICATION</scope>
</reference>
<dbReference type="Gramene" id="AET4Gv20554900.1">
    <property type="protein sequence ID" value="AET4Gv20554900.1"/>
    <property type="gene ID" value="AET4Gv20554900"/>
</dbReference>
<organism evidence="2 3">
    <name type="scientific">Aegilops tauschii subsp. strangulata</name>
    <name type="common">Goatgrass</name>
    <dbReference type="NCBI Taxonomy" id="200361"/>
    <lineage>
        <taxon>Eukaryota</taxon>
        <taxon>Viridiplantae</taxon>
        <taxon>Streptophyta</taxon>
        <taxon>Embryophyta</taxon>
        <taxon>Tracheophyta</taxon>
        <taxon>Spermatophyta</taxon>
        <taxon>Magnoliopsida</taxon>
        <taxon>Liliopsida</taxon>
        <taxon>Poales</taxon>
        <taxon>Poaceae</taxon>
        <taxon>BOP clade</taxon>
        <taxon>Pooideae</taxon>
        <taxon>Triticodae</taxon>
        <taxon>Triticeae</taxon>
        <taxon>Triticinae</taxon>
        <taxon>Aegilops</taxon>
    </lineage>
</organism>
<reference evidence="2" key="3">
    <citation type="journal article" date="2017" name="Nature">
        <title>Genome sequence of the progenitor of the wheat D genome Aegilops tauschii.</title>
        <authorList>
            <person name="Luo M.C."/>
            <person name="Gu Y.Q."/>
            <person name="Puiu D."/>
            <person name="Wang H."/>
            <person name="Twardziok S.O."/>
            <person name="Deal K.R."/>
            <person name="Huo N."/>
            <person name="Zhu T."/>
            <person name="Wang L."/>
            <person name="Wang Y."/>
            <person name="McGuire P.E."/>
            <person name="Liu S."/>
            <person name="Long H."/>
            <person name="Ramasamy R.K."/>
            <person name="Rodriguez J.C."/>
            <person name="Van S.L."/>
            <person name="Yuan L."/>
            <person name="Wang Z."/>
            <person name="Xia Z."/>
            <person name="Xiao L."/>
            <person name="Anderson O.D."/>
            <person name="Ouyang S."/>
            <person name="Liang Y."/>
            <person name="Zimin A.V."/>
            <person name="Pertea G."/>
            <person name="Qi P."/>
            <person name="Bennetzen J.L."/>
            <person name="Dai X."/>
            <person name="Dawson M.W."/>
            <person name="Muller H.G."/>
            <person name="Kugler K."/>
            <person name="Rivarola-Duarte L."/>
            <person name="Spannagl M."/>
            <person name="Mayer K.F.X."/>
            <person name="Lu F.H."/>
            <person name="Bevan M.W."/>
            <person name="Leroy P."/>
            <person name="Li P."/>
            <person name="You F.M."/>
            <person name="Sun Q."/>
            <person name="Liu Z."/>
            <person name="Lyons E."/>
            <person name="Wicker T."/>
            <person name="Salzberg S.L."/>
            <person name="Devos K.M."/>
            <person name="Dvorak J."/>
        </authorList>
    </citation>
    <scope>NUCLEOTIDE SEQUENCE [LARGE SCALE GENOMIC DNA]</scope>
    <source>
        <strain evidence="2">cv. AL8/78</strain>
    </source>
</reference>
<reference evidence="3" key="1">
    <citation type="journal article" date="2014" name="Science">
        <title>Ancient hybridizations among the ancestral genomes of bread wheat.</title>
        <authorList>
            <consortium name="International Wheat Genome Sequencing Consortium,"/>
            <person name="Marcussen T."/>
            <person name="Sandve S.R."/>
            <person name="Heier L."/>
            <person name="Spannagl M."/>
            <person name="Pfeifer M."/>
            <person name="Jakobsen K.S."/>
            <person name="Wulff B.B."/>
            <person name="Steuernagel B."/>
            <person name="Mayer K.F."/>
            <person name="Olsen O.A."/>
        </authorList>
    </citation>
    <scope>NUCLEOTIDE SEQUENCE [LARGE SCALE GENOMIC DNA]</scope>
    <source>
        <strain evidence="3">cv. AL8/78</strain>
    </source>
</reference>
<name>A0A453IGN2_AEGTS</name>
<reference evidence="2" key="5">
    <citation type="journal article" date="2021" name="G3 (Bethesda)">
        <title>Aegilops tauschii genome assembly Aet v5.0 features greater sequence contiguity and improved annotation.</title>
        <authorList>
            <person name="Wang L."/>
            <person name="Zhu T."/>
            <person name="Rodriguez J.C."/>
            <person name="Deal K.R."/>
            <person name="Dubcovsky J."/>
            <person name="McGuire P.E."/>
            <person name="Lux T."/>
            <person name="Spannagl M."/>
            <person name="Mayer K.F.X."/>
            <person name="Baldrich P."/>
            <person name="Meyers B.C."/>
            <person name="Huo N."/>
            <person name="Gu Y.Q."/>
            <person name="Zhou H."/>
            <person name="Devos K.M."/>
            <person name="Bennetzen J.L."/>
            <person name="Unver T."/>
            <person name="Budak H."/>
            <person name="Gulick P.J."/>
            <person name="Galiba G."/>
            <person name="Kalapos B."/>
            <person name="Nelson D.R."/>
            <person name="Li P."/>
            <person name="You F.M."/>
            <person name="Luo M.C."/>
            <person name="Dvorak J."/>
        </authorList>
    </citation>
    <scope>NUCLEOTIDE SEQUENCE [LARGE SCALE GENOMIC DNA]</scope>
    <source>
        <strain evidence="2">cv. AL8/78</strain>
    </source>
</reference>
<accession>A0A453IGN2</accession>